<dbReference type="EnsemblMetazoa" id="SMAR000091-RA">
    <property type="protein sequence ID" value="SMAR000091-PA"/>
    <property type="gene ID" value="SMAR000091"/>
</dbReference>
<dbReference type="PhylomeDB" id="T1IGY8"/>
<dbReference type="EMBL" id="JH429659">
    <property type="status" value="NOT_ANNOTATED_CDS"/>
    <property type="molecule type" value="Genomic_DNA"/>
</dbReference>
<organism evidence="1 2">
    <name type="scientific">Strigamia maritima</name>
    <name type="common">European centipede</name>
    <name type="synonym">Geophilus maritimus</name>
    <dbReference type="NCBI Taxonomy" id="126957"/>
    <lineage>
        <taxon>Eukaryota</taxon>
        <taxon>Metazoa</taxon>
        <taxon>Ecdysozoa</taxon>
        <taxon>Arthropoda</taxon>
        <taxon>Myriapoda</taxon>
        <taxon>Chilopoda</taxon>
        <taxon>Pleurostigmophora</taxon>
        <taxon>Geophilomorpha</taxon>
        <taxon>Linotaeniidae</taxon>
        <taxon>Strigamia</taxon>
    </lineage>
</organism>
<name>T1IGY8_STRMM</name>
<reference evidence="2" key="1">
    <citation type="submission" date="2011-05" db="EMBL/GenBank/DDBJ databases">
        <authorList>
            <person name="Richards S.R."/>
            <person name="Qu J."/>
            <person name="Jiang H."/>
            <person name="Jhangiani S.N."/>
            <person name="Agravi P."/>
            <person name="Goodspeed R."/>
            <person name="Gross S."/>
            <person name="Mandapat C."/>
            <person name="Jackson L."/>
            <person name="Mathew T."/>
            <person name="Pu L."/>
            <person name="Thornton R."/>
            <person name="Saada N."/>
            <person name="Wilczek-Boney K.B."/>
            <person name="Lee S."/>
            <person name="Kovar C."/>
            <person name="Wu Y."/>
            <person name="Scherer S.E."/>
            <person name="Worley K.C."/>
            <person name="Muzny D.M."/>
            <person name="Gibbs R."/>
        </authorList>
    </citation>
    <scope>NUCLEOTIDE SEQUENCE</scope>
    <source>
        <strain evidence="2">Brora</strain>
    </source>
</reference>
<dbReference type="Proteomes" id="UP000014500">
    <property type="component" value="Unassembled WGS sequence"/>
</dbReference>
<protein>
    <submittedName>
        <fullName evidence="1">Uncharacterized protein</fullName>
    </submittedName>
</protein>
<dbReference type="HOGENOM" id="CLU_2076059_0_0_1"/>
<evidence type="ECO:0000313" key="2">
    <source>
        <dbReference type="Proteomes" id="UP000014500"/>
    </source>
</evidence>
<sequence length="118" mass="13604">MAVDETRDITFYHASHHGTENDETMATYELRIREVLIRPHRAPDDTSLHSEKHLLSTVSFLHSFYRYLHSNLTSAVGITKNAFHLDACNGPPLGRRCYEVIPFDHDVRRCLLRAGNRT</sequence>
<reference evidence="1" key="2">
    <citation type="submission" date="2015-02" db="UniProtKB">
        <authorList>
            <consortium name="EnsemblMetazoa"/>
        </authorList>
    </citation>
    <scope>IDENTIFICATION</scope>
</reference>
<dbReference type="AlphaFoldDB" id="T1IGY8"/>
<evidence type="ECO:0000313" key="1">
    <source>
        <dbReference type="EnsemblMetazoa" id="SMAR000091-PA"/>
    </source>
</evidence>
<keyword evidence="2" id="KW-1185">Reference proteome</keyword>
<accession>T1IGY8</accession>
<proteinExistence type="predicted"/>